<dbReference type="EMBL" id="MN739459">
    <property type="protein sequence ID" value="QHT05761.1"/>
    <property type="molecule type" value="Genomic_DNA"/>
</dbReference>
<evidence type="ECO:0000313" key="1">
    <source>
        <dbReference type="EMBL" id="QHT05761.1"/>
    </source>
</evidence>
<dbReference type="Gene3D" id="3.40.50.300">
    <property type="entry name" value="P-loop containing nucleotide triphosphate hydrolases"/>
    <property type="match status" value="1"/>
</dbReference>
<sequence length="363" mass="41596">MDAFVKILPQKKERPQTLHQKEIDTLEKCIKDGENVFVCGSSGSGKTFIVNQVLDKTNSLELHSDFFQKKHSYIDFLGDTSISIVIDGYDQNTYGHKHLIDKISTENFRITKGSVVVISNSIHIIPNFKLLIVPRRSADEISSLESNNERAYVAAEKCCGNIRNFYHYLDFSDLKDEFKSSKDIIIDILCKPTKFDNSQTVHEHGHVRDVINGNYLNSEGCDMVKISESLSLADVLDVEMYKGEWRTMPYYICAGISVPKYYMGKLLHPGDIKPGSTWTKYGNYKMRYQKLKNIRERSGNRLSTEELQVIKLYAIKGDFSRALSYNIEPSDFDVINHLSLHNKLKSNDVIKLKKKMRAITNEL</sequence>
<dbReference type="AlphaFoldDB" id="A0A6C0CMR3"/>
<dbReference type="InterPro" id="IPR027417">
    <property type="entry name" value="P-loop_NTPase"/>
</dbReference>
<organism evidence="1">
    <name type="scientific">viral metagenome</name>
    <dbReference type="NCBI Taxonomy" id="1070528"/>
    <lineage>
        <taxon>unclassified sequences</taxon>
        <taxon>metagenomes</taxon>
        <taxon>organismal metagenomes</taxon>
    </lineage>
</organism>
<name>A0A6C0CMR3_9ZZZZ</name>
<protein>
    <submittedName>
        <fullName evidence="1">Uncharacterized protein</fullName>
    </submittedName>
</protein>
<dbReference type="SUPFAM" id="SSF52540">
    <property type="entry name" value="P-loop containing nucleoside triphosphate hydrolases"/>
    <property type="match status" value="1"/>
</dbReference>
<proteinExistence type="predicted"/>
<reference evidence="1" key="1">
    <citation type="journal article" date="2020" name="Nature">
        <title>Giant virus diversity and host interactions through global metagenomics.</title>
        <authorList>
            <person name="Schulz F."/>
            <person name="Roux S."/>
            <person name="Paez-Espino D."/>
            <person name="Jungbluth S."/>
            <person name="Walsh D.A."/>
            <person name="Denef V.J."/>
            <person name="McMahon K.D."/>
            <person name="Konstantinidis K.T."/>
            <person name="Eloe-Fadrosh E.A."/>
            <person name="Kyrpides N.C."/>
            <person name="Woyke T."/>
        </authorList>
    </citation>
    <scope>NUCLEOTIDE SEQUENCE</scope>
    <source>
        <strain evidence="1">GVMAG-M-3300021389-45</strain>
    </source>
</reference>
<accession>A0A6C0CMR3</accession>